<evidence type="ECO:0000313" key="1">
    <source>
        <dbReference type="EMBL" id="KAJ6832147.1"/>
    </source>
</evidence>
<reference evidence="1" key="2">
    <citation type="submission" date="2023-04" db="EMBL/GenBank/DDBJ databases">
        <authorList>
            <person name="Bruccoleri R.E."/>
            <person name="Oakeley E.J."/>
            <person name="Faust A.-M."/>
            <person name="Dessus-Babus S."/>
            <person name="Altorfer M."/>
            <person name="Burckhardt D."/>
            <person name="Oertli M."/>
            <person name="Naumann U."/>
            <person name="Petersen F."/>
            <person name="Wong J."/>
        </authorList>
    </citation>
    <scope>NUCLEOTIDE SEQUENCE</scope>
    <source>
        <strain evidence="1">GSM-AAB239-AS_SAM_17_03QT</strain>
        <tissue evidence="1">Leaf</tissue>
    </source>
</reference>
<evidence type="ECO:0000313" key="2">
    <source>
        <dbReference type="Proteomes" id="UP001140949"/>
    </source>
</evidence>
<name>A0AAX6GUZ5_IRIPA</name>
<keyword evidence="2" id="KW-1185">Reference proteome</keyword>
<dbReference type="AlphaFoldDB" id="A0AAX6GUZ5"/>
<dbReference type="EMBL" id="JANAVB010016197">
    <property type="protein sequence ID" value="KAJ6832147.1"/>
    <property type="molecule type" value="Genomic_DNA"/>
</dbReference>
<comment type="caution">
    <text evidence="1">The sequence shown here is derived from an EMBL/GenBank/DDBJ whole genome shotgun (WGS) entry which is preliminary data.</text>
</comment>
<accession>A0AAX6GUZ5</accession>
<reference evidence="1" key="1">
    <citation type="journal article" date="2023" name="GigaByte">
        <title>Genome assembly of the bearded iris, Iris pallida Lam.</title>
        <authorList>
            <person name="Bruccoleri R.E."/>
            <person name="Oakeley E.J."/>
            <person name="Faust A.M.E."/>
            <person name="Altorfer M."/>
            <person name="Dessus-Babus S."/>
            <person name="Burckhardt D."/>
            <person name="Oertli M."/>
            <person name="Naumann U."/>
            <person name="Petersen F."/>
            <person name="Wong J."/>
        </authorList>
    </citation>
    <scope>NUCLEOTIDE SEQUENCE</scope>
    <source>
        <strain evidence="1">GSM-AAB239-AS_SAM_17_03QT</strain>
    </source>
</reference>
<gene>
    <name evidence="1" type="ORF">M6B38_345790</name>
</gene>
<sequence length="61" mass="7049">MLRNKEHDNIPRKVLVEISVLLINCAVTQRQFHNMTHFSLLNLLIVMTKPRPITLSAVQGR</sequence>
<dbReference type="Proteomes" id="UP001140949">
    <property type="component" value="Unassembled WGS sequence"/>
</dbReference>
<protein>
    <submittedName>
        <fullName evidence="1">Uncharacterized protein</fullName>
    </submittedName>
</protein>
<organism evidence="1 2">
    <name type="scientific">Iris pallida</name>
    <name type="common">Sweet iris</name>
    <dbReference type="NCBI Taxonomy" id="29817"/>
    <lineage>
        <taxon>Eukaryota</taxon>
        <taxon>Viridiplantae</taxon>
        <taxon>Streptophyta</taxon>
        <taxon>Embryophyta</taxon>
        <taxon>Tracheophyta</taxon>
        <taxon>Spermatophyta</taxon>
        <taxon>Magnoliopsida</taxon>
        <taxon>Liliopsida</taxon>
        <taxon>Asparagales</taxon>
        <taxon>Iridaceae</taxon>
        <taxon>Iridoideae</taxon>
        <taxon>Irideae</taxon>
        <taxon>Iris</taxon>
    </lineage>
</organism>
<proteinExistence type="predicted"/>